<dbReference type="Proteomes" id="UP000712673">
    <property type="component" value="Unassembled WGS sequence"/>
</dbReference>
<protein>
    <submittedName>
        <fullName evidence="2">Uncharacterized protein</fullName>
    </submittedName>
</protein>
<reference evidence="2" key="1">
    <citation type="submission" date="2019-03" db="EMBL/GenBank/DDBJ databases">
        <title>Lake Tanganyika Metagenome-Assembled Genomes (MAGs).</title>
        <authorList>
            <person name="Tran P."/>
        </authorList>
    </citation>
    <scope>NUCLEOTIDE SEQUENCE</scope>
    <source>
        <strain evidence="2">K_DeepCast_65m_m2_066</strain>
    </source>
</reference>
<evidence type="ECO:0000313" key="2">
    <source>
        <dbReference type="EMBL" id="MBM3223296.1"/>
    </source>
</evidence>
<feature type="transmembrane region" description="Helical" evidence="1">
    <location>
        <begin position="12"/>
        <end position="33"/>
    </location>
</feature>
<keyword evidence="1" id="KW-1133">Transmembrane helix</keyword>
<gene>
    <name evidence="2" type="ORF">FJZ47_05775</name>
</gene>
<keyword evidence="1" id="KW-0812">Transmembrane</keyword>
<proteinExistence type="predicted"/>
<accession>A0A937VYA4</accession>
<evidence type="ECO:0000256" key="1">
    <source>
        <dbReference type="SAM" id="Phobius"/>
    </source>
</evidence>
<sequence length="185" mass="21167">MRHTPEPLSFSARFLHDSGTMAVLALVLVPVYLMLNHYWQSLVLLVGFYGLLGFFCIRIGRYTCRGIRRVPAEIPPWHVLPFVSLPPPGLERHFSAADAIQSVRKDPHYVQEVLKPRLRHILMSRLSGPTESSLAGLPEVWLAERDPVLLAFLQRQEATGLWARYGQRQRRVDTVVDILHRIEAL</sequence>
<organism evidence="2 3">
    <name type="scientific">Tectimicrobiota bacterium</name>
    <dbReference type="NCBI Taxonomy" id="2528274"/>
    <lineage>
        <taxon>Bacteria</taxon>
        <taxon>Pseudomonadati</taxon>
        <taxon>Nitrospinota/Tectimicrobiota group</taxon>
        <taxon>Candidatus Tectimicrobiota</taxon>
    </lineage>
</organism>
<comment type="caution">
    <text evidence="2">The sequence shown here is derived from an EMBL/GenBank/DDBJ whole genome shotgun (WGS) entry which is preliminary data.</text>
</comment>
<dbReference type="EMBL" id="VGLS01000123">
    <property type="protein sequence ID" value="MBM3223296.1"/>
    <property type="molecule type" value="Genomic_DNA"/>
</dbReference>
<keyword evidence="1" id="KW-0472">Membrane</keyword>
<evidence type="ECO:0000313" key="3">
    <source>
        <dbReference type="Proteomes" id="UP000712673"/>
    </source>
</evidence>
<name>A0A937VYA4_UNCTE</name>
<dbReference type="AlphaFoldDB" id="A0A937VYA4"/>
<feature type="transmembrane region" description="Helical" evidence="1">
    <location>
        <begin position="39"/>
        <end position="59"/>
    </location>
</feature>